<protein>
    <submittedName>
        <fullName evidence="2">Uncharacterized protein</fullName>
    </submittedName>
</protein>
<feature type="region of interest" description="Disordered" evidence="1">
    <location>
        <begin position="109"/>
        <end position="137"/>
    </location>
</feature>
<accession>A0AAV7DVV8</accession>
<feature type="compositionally biased region" description="Polar residues" evidence="1">
    <location>
        <begin position="163"/>
        <end position="173"/>
    </location>
</feature>
<sequence>MAFTRHRKNSRLFFFRNNGMKTSLKESFKTFRRRRGRRRIQKLKNGPFASHAQRSSFLFRPILLCQYLTGFITEPALRSSESISLMRVSEKFDFPTTPVEDAGDDACEELQEDSNTGGRTISRRRGKEEGGYMSPTDRLISPVSKGVLARNRKTGPMIPPGNVPTTIGGSRFQSIDPFQA</sequence>
<evidence type="ECO:0000256" key="1">
    <source>
        <dbReference type="SAM" id="MobiDB-lite"/>
    </source>
</evidence>
<organism evidence="2 3">
    <name type="scientific">Aristolochia fimbriata</name>
    <name type="common">White veined hardy Dutchman's pipe vine</name>
    <dbReference type="NCBI Taxonomy" id="158543"/>
    <lineage>
        <taxon>Eukaryota</taxon>
        <taxon>Viridiplantae</taxon>
        <taxon>Streptophyta</taxon>
        <taxon>Embryophyta</taxon>
        <taxon>Tracheophyta</taxon>
        <taxon>Spermatophyta</taxon>
        <taxon>Magnoliopsida</taxon>
        <taxon>Magnoliidae</taxon>
        <taxon>Piperales</taxon>
        <taxon>Aristolochiaceae</taxon>
        <taxon>Aristolochia</taxon>
    </lineage>
</organism>
<gene>
    <name evidence="2" type="ORF">H6P81_019248</name>
</gene>
<comment type="caution">
    <text evidence="2">The sequence shown here is derived from an EMBL/GenBank/DDBJ whole genome shotgun (WGS) entry which is preliminary data.</text>
</comment>
<reference evidence="2 3" key="1">
    <citation type="submission" date="2021-07" db="EMBL/GenBank/DDBJ databases">
        <title>The Aristolochia fimbriata genome: insights into angiosperm evolution, floral development and chemical biosynthesis.</title>
        <authorList>
            <person name="Jiao Y."/>
        </authorList>
    </citation>
    <scope>NUCLEOTIDE SEQUENCE [LARGE SCALE GENOMIC DNA]</scope>
    <source>
        <strain evidence="2">IBCAS-2021</strain>
        <tissue evidence="2">Leaf</tissue>
    </source>
</reference>
<evidence type="ECO:0000313" key="2">
    <source>
        <dbReference type="EMBL" id="KAG9439083.1"/>
    </source>
</evidence>
<proteinExistence type="predicted"/>
<dbReference type="PANTHER" id="PTHR36747">
    <property type="entry name" value="HYDROXYPROLINE-RICH GLYCOPROTEIN FAMILY PROTEIN"/>
    <property type="match status" value="1"/>
</dbReference>
<dbReference type="AlphaFoldDB" id="A0AAV7DVV8"/>
<evidence type="ECO:0000313" key="3">
    <source>
        <dbReference type="Proteomes" id="UP000825729"/>
    </source>
</evidence>
<feature type="region of interest" description="Disordered" evidence="1">
    <location>
        <begin position="150"/>
        <end position="180"/>
    </location>
</feature>
<dbReference type="EMBL" id="JAINDJ010000008">
    <property type="protein sequence ID" value="KAG9439083.1"/>
    <property type="molecule type" value="Genomic_DNA"/>
</dbReference>
<dbReference type="Proteomes" id="UP000825729">
    <property type="component" value="Unassembled WGS sequence"/>
</dbReference>
<keyword evidence="3" id="KW-1185">Reference proteome</keyword>
<name>A0AAV7DVV8_ARIFI</name>
<dbReference type="PANTHER" id="PTHR36747:SF1">
    <property type="entry name" value="HYDROXYPROLINE-RICH GLYCOPROTEIN FAMILY PROTEIN"/>
    <property type="match status" value="1"/>
</dbReference>